<gene>
    <name evidence="2" type="ORF">I316_06488</name>
</gene>
<evidence type="ECO:0000256" key="1">
    <source>
        <dbReference type="SAM" id="MobiDB-lite"/>
    </source>
</evidence>
<keyword evidence="3" id="KW-1185">Reference proteome</keyword>
<feature type="compositionally biased region" description="Basic and acidic residues" evidence="1">
    <location>
        <begin position="115"/>
        <end position="127"/>
    </location>
</feature>
<dbReference type="EMBL" id="KI669512">
    <property type="protein sequence ID" value="OCF31888.1"/>
    <property type="molecule type" value="Genomic_DNA"/>
</dbReference>
<name>A0A1B9GLL8_9TREE</name>
<feature type="compositionally biased region" description="Basic residues" evidence="1">
    <location>
        <begin position="128"/>
        <end position="137"/>
    </location>
</feature>
<dbReference type="Proteomes" id="UP000092666">
    <property type="component" value="Unassembled WGS sequence"/>
</dbReference>
<evidence type="ECO:0000313" key="3">
    <source>
        <dbReference type="Proteomes" id="UP000092666"/>
    </source>
</evidence>
<reference evidence="3" key="2">
    <citation type="submission" date="2013-12" db="EMBL/GenBank/DDBJ databases">
        <title>Evolution of pathogenesis and genome organization in the Tremellales.</title>
        <authorList>
            <person name="Cuomo C."/>
            <person name="Litvintseva A."/>
            <person name="Heitman J."/>
            <person name="Chen Y."/>
            <person name="Sun S."/>
            <person name="Springer D."/>
            <person name="Dromer F."/>
            <person name="Young S."/>
            <person name="Zeng Q."/>
            <person name="Chapman S."/>
            <person name="Gujja S."/>
            <person name="Saif S."/>
            <person name="Birren B."/>
        </authorList>
    </citation>
    <scope>NUCLEOTIDE SEQUENCE [LARGE SCALE GENOMIC DNA]</scope>
    <source>
        <strain evidence="3">BCC8398</strain>
    </source>
</reference>
<protein>
    <submittedName>
        <fullName evidence="2">Uncharacterized protein</fullName>
    </submittedName>
</protein>
<sequence length="137" mass="15552">MLHNAWSVASADWVSLLAIKLQRWFLGHARDKDIRASLRESMTFLTNNQAPPSHSHRSTRNASNQLAYIQCLPPNNMPQQYNTGDKKDEKPKQQESSDDKKTAVKTSNTCTFKNCDNKSTHGTDRCGNHKRQLGLNK</sequence>
<feature type="compositionally biased region" description="Basic and acidic residues" evidence="1">
    <location>
        <begin position="84"/>
        <end position="102"/>
    </location>
</feature>
<reference evidence="2 3" key="1">
    <citation type="submission" date="2013-07" db="EMBL/GenBank/DDBJ databases">
        <title>The Genome Sequence of Cryptococcus heveanensis BCC8398.</title>
        <authorList>
            <consortium name="The Broad Institute Genome Sequencing Platform"/>
            <person name="Cuomo C."/>
            <person name="Litvintseva A."/>
            <person name="Chen Y."/>
            <person name="Heitman J."/>
            <person name="Sun S."/>
            <person name="Springer D."/>
            <person name="Dromer F."/>
            <person name="Young S.K."/>
            <person name="Zeng Q."/>
            <person name="Gargeya S."/>
            <person name="Fitzgerald M."/>
            <person name="Abouelleil A."/>
            <person name="Alvarado L."/>
            <person name="Berlin A.M."/>
            <person name="Chapman S.B."/>
            <person name="Dewar J."/>
            <person name="Goldberg J."/>
            <person name="Griggs A."/>
            <person name="Gujja S."/>
            <person name="Hansen M."/>
            <person name="Howarth C."/>
            <person name="Imamovic A."/>
            <person name="Larimer J."/>
            <person name="McCowan C."/>
            <person name="Murphy C."/>
            <person name="Pearson M."/>
            <person name="Priest M."/>
            <person name="Roberts A."/>
            <person name="Saif S."/>
            <person name="Shea T."/>
            <person name="Sykes S."/>
            <person name="Wortman J."/>
            <person name="Nusbaum C."/>
            <person name="Birren B."/>
        </authorList>
    </citation>
    <scope>NUCLEOTIDE SEQUENCE [LARGE SCALE GENOMIC DNA]</scope>
    <source>
        <strain evidence="2 3">BCC8398</strain>
    </source>
</reference>
<proteinExistence type="predicted"/>
<accession>A0A1B9GLL8</accession>
<organism evidence="2 3">
    <name type="scientific">Kwoniella heveanensis BCC8398</name>
    <dbReference type="NCBI Taxonomy" id="1296120"/>
    <lineage>
        <taxon>Eukaryota</taxon>
        <taxon>Fungi</taxon>
        <taxon>Dikarya</taxon>
        <taxon>Basidiomycota</taxon>
        <taxon>Agaricomycotina</taxon>
        <taxon>Tremellomycetes</taxon>
        <taxon>Tremellales</taxon>
        <taxon>Cryptococcaceae</taxon>
        <taxon>Kwoniella</taxon>
    </lineage>
</organism>
<dbReference type="AlphaFoldDB" id="A0A1B9GLL8"/>
<feature type="region of interest" description="Disordered" evidence="1">
    <location>
        <begin position="45"/>
        <end position="137"/>
    </location>
</feature>
<evidence type="ECO:0000313" key="2">
    <source>
        <dbReference type="EMBL" id="OCF31888.1"/>
    </source>
</evidence>
<feature type="compositionally biased region" description="Polar residues" evidence="1">
    <location>
        <begin position="104"/>
        <end position="114"/>
    </location>
</feature>